<keyword evidence="3" id="KW-0862">Zinc</keyword>
<dbReference type="InterPro" id="IPR036236">
    <property type="entry name" value="Znf_C2H2_sf"/>
</dbReference>
<keyword evidence="1" id="KW-0479">Metal-binding</keyword>
<evidence type="ECO:0000256" key="3">
    <source>
        <dbReference type="ARBA" id="ARBA00022833"/>
    </source>
</evidence>
<dbReference type="GO" id="GO:0003677">
    <property type="term" value="F:DNA binding"/>
    <property type="evidence" value="ECO:0007669"/>
    <property type="project" value="InterPro"/>
</dbReference>
<evidence type="ECO:0000313" key="6">
    <source>
        <dbReference type="Proteomes" id="UP000887566"/>
    </source>
</evidence>
<evidence type="ECO:0000256" key="1">
    <source>
        <dbReference type="ARBA" id="ARBA00022723"/>
    </source>
</evidence>
<evidence type="ECO:0000256" key="4">
    <source>
        <dbReference type="SAM" id="MobiDB-lite"/>
    </source>
</evidence>
<dbReference type="WBParaSite" id="PSAMB.scaffold13263size2357.g35414.t1">
    <property type="protein sequence ID" value="PSAMB.scaffold13263size2357.g35414.t1"/>
    <property type="gene ID" value="PSAMB.scaffold13263size2357.g35414"/>
</dbReference>
<dbReference type="Proteomes" id="UP000887566">
    <property type="component" value="Unplaced"/>
</dbReference>
<dbReference type="Pfam" id="PF02892">
    <property type="entry name" value="zf-BED"/>
    <property type="match status" value="1"/>
</dbReference>
<dbReference type="GO" id="GO:0008270">
    <property type="term" value="F:zinc ion binding"/>
    <property type="evidence" value="ECO:0007669"/>
    <property type="project" value="UniProtKB-KW"/>
</dbReference>
<keyword evidence="6" id="KW-1185">Reference proteome</keyword>
<feature type="domain" description="BED-type" evidence="5">
    <location>
        <begin position="43"/>
        <end position="81"/>
    </location>
</feature>
<proteinExistence type="predicted"/>
<dbReference type="InterPro" id="IPR003656">
    <property type="entry name" value="Znf_BED"/>
</dbReference>
<sequence>MNESTTLTESLTEHSFSSTDTFSTSLEFRDARNRGPKRKWVGWDFFEYAKDDDVSYCKNCQYLNRGRNTSTLENHLKKAHKIDYQEFQASVRRKAEEEVAMHSSLTRLDTDHSENRPKPKLPNELVKKIDDLIALFFALPNISLNAVDSIPQDCNQSNHPTCRDSPPRLEKPPSAS</sequence>
<reference evidence="7" key="1">
    <citation type="submission" date="2022-11" db="UniProtKB">
        <authorList>
            <consortium name="WormBaseParasite"/>
        </authorList>
    </citation>
    <scope>IDENTIFICATION</scope>
</reference>
<evidence type="ECO:0000256" key="2">
    <source>
        <dbReference type="ARBA" id="ARBA00022771"/>
    </source>
</evidence>
<protein>
    <submittedName>
        <fullName evidence="7">BED-type domain-containing protein</fullName>
    </submittedName>
</protein>
<name>A0A914UZ05_9BILA</name>
<evidence type="ECO:0000259" key="5">
    <source>
        <dbReference type="Pfam" id="PF02892"/>
    </source>
</evidence>
<organism evidence="6 7">
    <name type="scientific">Plectus sambesii</name>
    <dbReference type="NCBI Taxonomy" id="2011161"/>
    <lineage>
        <taxon>Eukaryota</taxon>
        <taxon>Metazoa</taxon>
        <taxon>Ecdysozoa</taxon>
        <taxon>Nematoda</taxon>
        <taxon>Chromadorea</taxon>
        <taxon>Plectida</taxon>
        <taxon>Plectina</taxon>
        <taxon>Plectoidea</taxon>
        <taxon>Plectidae</taxon>
        <taxon>Plectus</taxon>
    </lineage>
</organism>
<feature type="region of interest" description="Disordered" evidence="4">
    <location>
        <begin position="103"/>
        <end position="122"/>
    </location>
</feature>
<evidence type="ECO:0000313" key="7">
    <source>
        <dbReference type="WBParaSite" id="PSAMB.scaffold13263size2357.g35414.t1"/>
    </source>
</evidence>
<dbReference type="AlphaFoldDB" id="A0A914UZ05"/>
<feature type="compositionally biased region" description="Basic and acidic residues" evidence="4">
    <location>
        <begin position="161"/>
        <end position="176"/>
    </location>
</feature>
<accession>A0A914UZ05</accession>
<keyword evidence="2" id="KW-0863">Zinc-finger</keyword>
<dbReference type="SUPFAM" id="SSF57667">
    <property type="entry name" value="beta-beta-alpha zinc fingers"/>
    <property type="match status" value="1"/>
</dbReference>
<feature type="compositionally biased region" description="Basic and acidic residues" evidence="4">
    <location>
        <begin position="108"/>
        <end position="117"/>
    </location>
</feature>
<feature type="region of interest" description="Disordered" evidence="4">
    <location>
        <begin position="154"/>
        <end position="176"/>
    </location>
</feature>